<dbReference type="Gramene" id="OMO70950">
    <property type="protein sequence ID" value="OMO70950"/>
    <property type="gene ID" value="CCACVL1_18554"/>
</dbReference>
<sequence length="785" mass="87486">MKGSKNKVSFATRPFKGSDENDRIDQEMGLNLGNPNKETGKNKNFMWPTVSADSKASFQRKKILAERNESSGSNFSDTHSSKSLNFDSKPSPKTTPKPSHKNISPNLDAKVSPKKTPKSYNSRDETPSPGPYDPLINYLSPRPQFLRYDPGRRKQIFMRLQMNAKDADDDTDSCCGEDGSSSCECGEISDESGSVLEQEDDEIDIESDEESEEEVGWNIIRKGFKFLLWSIILLLGTAYICSMNSPTHPQDFGLIQNSSNGTAESVVEGLLVLNSAVLDKSIEESITKRETLTLEIEDRHHVESPEMVEQVKTDGIIEDLSEEESGKIAYASDQSGNSAVLDKSIEESITKRETLTLEIEDRHHVESPEMVEQVKTDGIIEDLSEEESGKIAYASDHFSEEKATVKETEDVEENGESGDIIEDELVETKEVSGQHEFLDTVETGEHIEDVETEDVEENGESGDMIEDELVETKEVSGQHEFLDTVETGEHIEDVEKVKGVNEGNESEDVIEEKLVKAREVYDQMVIVSEEDVQACILCDGSDHRETSIDATYPLEKEMMDENEAWIEIQNEAIHEDMVQATILQLLFGALTCVTIVASLVLGWWRKAIASKHSSRVDKHSSEPVLNEKLSLVLPAEREDHHALMNTLPLDNSADKDIEESYQRRAPSVELLSELEVGAISSARKSCGITTTNNEVNSHSDFLEKDLGSKAYAVTVQDKKSFSEFTPVNSDSSKKLTAKKKLFKKELVNNSTAGLDGEGRNEVQTPSTLRRSDRLRNRSVTSPPNR</sequence>
<dbReference type="AlphaFoldDB" id="A0A1R3HKV5"/>
<comment type="caution">
    <text evidence="3">The sequence shown here is derived from an EMBL/GenBank/DDBJ whole genome shotgun (WGS) entry which is preliminary data.</text>
</comment>
<accession>A0A1R3HKV5</accession>
<dbReference type="PANTHER" id="PTHR34775">
    <property type="entry name" value="TRANSMEMBRANE PROTEIN"/>
    <property type="match status" value="1"/>
</dbReference>
<feature type="region of interest" description="Disordered" evidence="1">
    <location>
        <begin position="1"/>
        <end position="136"/>
    </location>
</feature>
<name>A0A1R3HKV5_COCAP</name>
<feature type="compositionally biased region" description="Polar residues" evidence="1">
    <location>
        <begin position="70"/>
        <end position="86"/>
    </location>
</feature>
<proteinExistence type="predicted"/>
<feature type="transmembrane region" description="Helical" evidence="2">
    <location>
        <begin position="582"/>
        <end position="604"/>
    </location>
</feature>
<dbReference type="OMA" id="MARDIEQ"/>
<feature type="compositionally biased region" description="Low complexity" evidence="1">
    <location>
        <begin position="88"/>
        <end position="97"/>
    </location>
</feature>
<keyword evidence="2" id="KW-0812">Transmembrane</keyword>
<feature type="compositionally biased region" description="Acidic residues" evidence="1">
    <location>
        <begin position="197"/>
        <end position="210"/>
    </location>
</feature>
<dbReference type="EMBL" id="AWWV01011747">
    <property type="protein sequence ID" value="OMO70950.1"/>
    <property type="molecule type" value="Genomic_DNA"/>
</dbReference>
<evidence type="ECO:0000256" key="2">
    <source>
        <dbReference type="SAM" id="Phobius"/>
    </source>
</evidence>
<keyword evidence="2" id="KW-1133">Transmembrane helix</keyword>
<organism evidence="3 4">
    <name type="scientific">Corchorus capsularis</name>
    <name type="common">Jute</name>
    <dbReference type="NCBI Taxonomy" id="210143"/>
    <lineage>
        <taxon>Eukaryota</taxon>
        <taxon>Viridiplantae</taxon>
        <taxon>Streptophyta</taxon>
        <taxon>Embryophyta</taxon>
        <taxon>Tracheophyta</taxon>
        <taxon>Spermatophyta</taxon>
        <taxon>Magnoliopsida</taxon>
        <taxon>eudicotyledons</taxon>
        <taxon>Gunneridae</taxon>
        <taxon>Pentapetalae</taxon>
        <taxon>rosids</taxon>
        <taxon>malvids</taxon>
        <taxon>Malvales</taxon>
        <taxon>Malvaceae</taxon>
        <taxon>Grewioideae</taxon>
        <taxon>Apeibeae</taxon>
        <taxon>Corchorus</taxon>
    </lineage>
</organism>
<protein>
    <submittedName>
        <fullName evidence="3">Uncharacterized protein</fullName>
    </submittedName>
</protein>
<reference evidence="3 4" key="1">
    <citation type="submission" date="2013-09" db="EMBL/GenBank/DDBJ databases">
        <title>Corchorus capsularis genome sequencing.</title>
        <authorList>
            <person name="Alam M."/>
            <person name="Haque M.S."/>
            <person name="Islam M.S."/>
            <person name="Emdad E.M."/>
            <person name="Islam M.M."/>
            <person name="Ahmed B."/>
            <person name="Halim A."/>
            <person name="Hossen Q.M.M."/>
            <person name="Hossain M.Z."/>
            <person name="Ahmed R."/>
            <person name="Khan M.M."/>
            <person name="Islam R."/>
            <person name="Rashid M.M."/>
            <person name="Khan S.A."/>
            <person name="Rahman M.S."/>
            <person name="Alam M."/>
        </authorList>
    </citation>
    <scope>NUCLEOTIDE SEQUENCE [LARGE SCALE GENOMIC DNA]</scope>
    <source>
        <strain evidence="4">cv. CVL-1</strain>
        <tissue evidence="3">Whole seedling</tissue>
    </source>
</reference>
<feature type="compositionally biased region" description="Basic and acidic residues" evidence="1">
    <location>
        <begin position="16"/>
        <end position="26"/>
    </location>
</feature>
<evidence type="ECO:0000313" key="3">
    <source>
        <dbReference type="EMBL" id="OMO70950.1"/>
    </source>
</evidence>
<dbReference type="Proteomes" id="UP000188268">
    <property type="component" value="Unassembled WGS sequence"/>
</dbReference>
<feature type="compositionally biased region" description="Low complexity" evidence="1">
    <location>
        <begin position="185"/>
        <end position="194"/>
    </location>
</feature>
<feature type="region of interest" description="Disordered" evidence="1">
    <location>
        <begin position="748"/>
        <end position="785"/>
    </location>
</feature>
<keyword evidence="2" id="KW-0472">Membrane</keyword>
<keyword evidence="4" id="KW-1185">Reference proteome</keyword>
<feature type="region of interest" description="Disordered" evidence="1">
    <location>
        <begin position="185"/>
        <end position="210"/>
    </location>
</feature>
<evidence type="ECO:0000313" key="4">
    <source>
        <dbReference type="Proteomes" id="UP000188268"/>
    </source>
</evidence>
<evidence type="ECO:0000256" key="1">
    <source>
        <dbReference type="SAM" id="MobiDB-lite"/>
    </source>
</evidence>
<dbReference type="OrthoDB" id="1938687at2759"/>
<dbReference type="PANTHER" id="PTHR34775:SF6">
    <property type="entry name" value="TRANSMEMBRANE PROTEIN"/>
    <property type="match status" value="1"/>
</dbReference>
<gene>
    <name evidence="3" type="ORF">CCACVL1_18554</name>
</gene>